<reference evidence="2 3" key="1">
    <citation type="submission" date="2019-03" db="EMBL/GenBank/DDBJ databases">
        <title>Sequencing the genomes of 1000 actinobacteria strains.</title>
        <authorList>
            <person name="Klenk H.-P."/>
        </authorList>
    </citation>
    <scope>NUCLEOTIDE SEQUENCE [LARGE SCALE GENOMIC DNA]</scope>
    <source>
        <strain evidence="2 3">DSM 18936</strain>
    </source>
</reference>
<dbReference type="AlphaFoldDB" id="A0A4R7HYQ3"/>
<dbReference type="InterPro" id="IPR018717">
    <property type="entry name" value="DUF2241"/>
</dbReference>
<dbReference type="OrthoDB" id="9797178at2"/>
<comment type="caution">
    <text evidence="2">The sequence shown here is derived from an EMBL/GenBank/DDBJ whole genome shotgun (WGS) entry which is preliminary data.</text>
</comment>
<dbReference type="SUPFAM" id="SSF55021">
    <property type="entry name" value="ACT-like"/>
    <property type="match status" value="2"/>
</dbReference>
<evidence type="ECO:0000313" key="2">
    <source>
        <dbReference type="EMBL" id="TDT16357.1"/>
    </source>
</evidence>
<gene>
    <name evidence="2" type="ORF">BDK89_1943</name>
</gene>
<organism evidence="2 3">
    <name type="scientific">Ilumatobacter fluminis</name>
    <dbReference type="NCBI Taxonomy" id="467091"/>
    <lineage>
        <taxon>Bacteria</taxon>
        <taxon>Bacillati</taxon>
        <taxon>Actinomycetota</taxon>
        <taxon>Acidimicrobiia</taxon>
        <taxon>Acidimicrobiales</taxon>
        <taxon>Ilumatobacteraceae</taxon>
        <taxon>Ilumatobacter</taxon>
    </lineage>
</organism>
<keyword evidence="3" id="KW-1185">Reference proteome</keyword>
<dbReference type="PANTHER" id="PTHR39199">
    <property type="entry name" value="BLR5128 PROTEIN"/>
    <property type="match status" value="1"/>
</dbReference>
<feature type="domain" description="DUF2241" evidence="1">
    <location>
        <begin position="2"/>
        <end position="67"/>
    </location>
</feature>
<dbReference type="RefSeq" id="WP_133868745.1">
    <property type="nucleotide sequence ID" value="NZ_SOAU01000001.1"/>
</dbReference>
<dbReference type="Pfam" id="PF10000">
    <property type="entry name" value="ACT_3"/>
    <property type="match status" value="1"/>
</dbReference>
<dbReference type="Gene3D" id="3.30.2130.10">
    <property type="entry name" value="VC0802-like"/>
    <property type="match status" value="1"/>
</dbReference>
<name>A0A4R7HYQ3_9ACTN</name>
<evidence type="ECO:0000313" key="3">
    <source>
        <dbReference type="Proteomes" id="UP000294558"/>
    </source>
</evidence>
<dbReference type="Proteomes" id="UP000294558">
    <property type="component" value="Unassembled WGS sequence"/>
</dbReference>
<accession>A0A4R7HYQ3</accession>
<evidence type="ECO:0000259" key="1">
    <source>
        <dbReference type="Pfam" id="PF10000"/>
    </source>
</evidence>
<dbReference type="PANTHER" id="PTHR39199:SF1">
    <property type="entry name" value="BLR5128 PROTEIN"/>
    <property type="match status" value="1"/>
</dbReference>
<protein>
    <recommendedName>
        <fullName evidence="1">DUF2241 domain-containing protein</fullName>
    </recommendedName>
</protein>
<dbReference type="InterPro" id="IPR045865">
    <property type="entry name" value="ACT-like_dom_sf"/>
</dbReference>
<proteinExistence type="predicted"/>
<dbReference type="EMBL" id="SOAU01000001">
    <property type="protein sequence ID" value="TDT16357.1"/>
    <property type="molecule type" value="Genomic_DNA"/>
</dbReference>
<sequence length="128" mass="13293">MPGETDLARMLATLDVVQRPGRFAFVTGEWPTLAADAAATIHEDEGPTYVVTTEQADAAGAPVDFEAAWLTLTVHSALEAVGLTAAFSAVLGEAGIPCNVLAGYHHDHLLVPADRADEAVSVLRSLAG</sequence>